<dbReference type="AlphaFoldDB" id="A0A3R9QZ16"/>
<dbReference type="PANTHER" id="PTHR33269:SF17">
    <property type="entry name" value="NADH-UBIQUINONE OXIDOREDUCTASE CHAIN 6"/>
    <property type="match status" value="1"/>
</dbReference>
<evidence type="ECO:0000313" key="3">
    <source>
        <dbReference type="Proteomes" id="UP000278149"/>
    </source>
</evidence>
<dbReference type="InterPro" id="IPR042106">
    <property type="entry name" value="Nuo/plastoQ_OxRdtase_6_NuoJ"/>
</dbReference>
<evidence type="ECO:0008006" key="4">
    <source>
        <dbReference type="Google" id="ProtNLM"/>
    </source>
</evidence>
<dbReference type="GO" id="GO:0008137">
    <property type="term" value="F:NADH dehydrogenase (ubiquinone) activity"/>
    <property type="evidence" value="ECO:0007669"/>
    <property type="project" value="InterPro"/>
</dbReference>
<accession>A0A3R9QZ16</accession>
<keyword evidence="1" id="KW-1133">Transmembrane helix</keyword>
<dbReference type="Proteomes" id="UP000278149">
    <property type="component" value="Unassembled WGS sequence"/>
</dbReference>
<evidence type="ECO:0000313" key="2">
    <source>
        <dbReference type="EMBL" id="RSN69309.1"/>
    </source>
</evidence>
<reference evidence="2 3" key="1">
    <citation type="submission" date="2018-10" db="EMBL/GenBank/DDBJ databases">
        <title>Co-occurring genomic capacity for anaerobic methane metabolism and dissimilatory sulfite reduction discovered in the Korarchaeota.</title>
        <authorList>
            <person name="Mckay L.J."/>
            <person name="Dlakic M."/>
            <person name="Fields M.W."/>
            <person name="Delmont T.O."/>
            <person name="Eren A.M."/>
            <person name="Jay Z.J."/>
            <person name="Klingelsmith K.B."/>
            <person name="Rusch D.B."/>
            <person name="Inskeep W.P."/>
        </authorList>
    </citation>
    <scope>NUCLEOTIDE SEQUENCE [LARGE SCALE GENOMIC DNA]</scope>
    <source>
        <strain evidence="2 3">WS</strain>
    </source>
</reference>
<sequence length="167" mass="18275">MRGGGSYMNLQIDPNFIIFLLSSALALVSSALIVFHRSIVYSAFFLSMLGIANSILFTLLGFPIIALFHLVVYVGAAVTFILFSLVMMREAPTVEPGIKALAVASIVLMILVLSSIFMAPVGRPSFYLEFRSLTSLLIERYWLALLIATLALVTTLIEAITLARKEV</sequence>
<dbReference type="PANTHER" id="PTHR33269">
    <property type="entry name" value="NADH-UBIQUINONE OXIDOREDUCTASE CHAIN 6"/>
    <property type="match status" value="1"/>
</dbReference>
<dbReference type="EMBL" id="RCOR01000019">
    <property type="protein sequence ID" value="RSN69309.1"/>
    <property type="molecule type" value="Genomic_DNA"/>
</dbReference>
<feature type="transmembrane region" description="Helical" evidence="1">
    <location>
        <begin position="42"/>
        <end position="64"/>
    </location>
</feature>
<dbReference type="Gene3D" id="1.20.120.1200">
    <property type="entry name" value="NADH-ubiquinone/plastoquinone oxidoreductase chain 6, subunit NuoJ"/>
    <property type="match status" value="1"/>
</dbReference>
<proteinExistence type="predicted"/>
<dbReference type="InterPro" id="IPR001457">
    <property type="entry name" value="NADH_UbQ/plastoQ_OxRdtase_su6"/>
</dbReference>
<evidence type="ECO:0000256" key="1">
    <source>
        <dbReference type="SAM" id="Phobius"/>
    </source>
</evidence>
<name>A0A3R9QZ16_9CREN</name>
<protein>
    <recommendedName>
        <fullName evidence="4">NADH-quinone oxidoreductase subunit J</fullName>
    </recommendedName>
</protein>
<gene>
    <name evidence="2" type="ORF">D9Q81_03805</name>
</gene>
<feature type="transmembrane region" description="Helical" evidence="1">
    <location>
        <begin position="141"/>
        <end position="163"/>
    </location>
</feature>
<feature type="transmembrane region" description="Helical" evidence="1">
    <location>
        <begin position="70"/>
        <end position="88"/>
    </location>
</feature>
<comment type="caution">
    <text evidence="2">The sequence shown here is derived from an EMBL/GenBank/DDBJ whole genome shotgun (WGS) entry which is preliminary data.</text>
</comment>
<feature type="transmembrane region" description="Helical" evidence="1">
    <location>
        <begin position="16"/>
        <end position="35"/>
    </location>
</feature>
<organism evidence="2 3">
    <name type="scientific">Candidatus Korarchaeum cryptofilum</name>
    <dbReference type="NCBI Taxonomy" id="498846"/>
    <lineage>
        <taxon>Archaea</taxon>
        <taxon>Thermoproteota</taxon>
        <taxon>Candidatus Korarchaeia</taxon>
        <taxon>Candidatus Korarchaeales</taxon>
        <taxon>Candidatus Korarchaeaceae</taxon>
        <taxon>Candidatus Korarchaeum</taxon>
    </lineage>
</organism>
<dbReference type="Pfam" id="PF00499">
    <property type="entry name" value="Oxidored_q3"/>
    <property type="match status" value="1"/>
</dbReference>
<feature type="transmembrane region" description="Helical" evidence="1">
    <location>
        <begin position="100"/>
        <end position="121"/>
    </location>
</feature>
<keyword evidence="1" id="KW-0472">Membrane</keyword>
<keyword evidence="1" id="KW-0812">Transmembrane</keyword>